<evidence type="ECO:0000256" key="1">
    <source>
        <dbReference type="ARBA" id="ARBA00004496"/>
    </source>
</evidence>
<evidence type="ECO:0000256" key="7">
    <source>
        <dbReference type="ARBA" id="ARBA00048539"/>
    </source>
</evidence>
<accession>A0A544SN05</accession>
<dbReference type="NCBIfam" id="TIGR02432">
    <property type="entry name" value="lysidine_TilS_N"/>
    <property type="match status" value="1"/>
</dbReference>
<evidence type="ECO:0000313" key="11">
    <source>
        <dbReference type="Proteomes" id="UP000318937"/>
    </source>
</evidence>
<dbReference type="PANTHER" id="PTHR43033:SF1">
    <property type="entry name" value="TRNA(ILE)-LYSIDINE SYNTHASE-RELATED"/>
    <property type="match status" value="1"/>
</dbReference>
<dbReference type="GO" id="GO:0005524">
    <property type="term" value="F:ATP binding"/>
    <property type="evidence" value="ECO:0007669"/>
    <property type="project" value="UniProtKB-UniRule"/>
</dbReference>
<comment type="catalytic activity">
    <reaction evidence="7 8">
        <text>cytidine(34) in tRNA(Ile2) + L-lysine + ATP = lysidine(34) in tRNA(Ile2) + AMP + diphosphate + H(+)</text>
        <dbReference type="Rhea" id="RHEA:43744"/>
        <dbReference type="Rhea" id="RHEA-COMP:10625"/>
        <dbReference type="Rhea" id="RHEA-COMP:10670"/>
        <dbReference type="ChEBI" id="CHEBI:15378"/>
        <dbReference type="ChEBI" id="CHEBI:30616"/>
        <dbReference type="ChEBI" id="CHEBI:32551"/>
        <dbReference type="ChEBI" id="CHEBI:33019"/>
        <dbReference type="ChEBI" id="CHEBI:82748"/>
        <dbReference type="ChEBI" id="CHEBI:83665"/>
        <dbReference type="ChEBI" id="CHEBI:456215"/>
        <dbReference type="EC" id="6.3.4.19"/>
    </reaction>
</comment>
<dbReference type="GO" id="GO:0005737">
    <property type="term" value="C:cytoplasm"/>
    <property type="evidence" value="ECO:0007669"/>
    <property type="project" value="UniProtKB-SubCell"/>
</dbReference>
<dbReference type="OrthoDB" id="9807403at2"/>
<organism evidence="10 11">
    <name type="scientific">Psychrobacillus soli</name>
    <dbReference type="NCBI Taxonomy" id="1543965"/>
    <lineage>
        <taxon>Bacteria</taxon>
        <taxon>Bacillati</taxon>
        <taxon>Bacillota</taxon>
        <taxon>Bacilli</taxon>
        <taxon>Bacillales</taxon>
        <taxon>Bacillaceae</taxon>
        <taxon>Psychrobacillus</taxon>
    </lineage>
</organism>
<name>A0A544SN05_9BACI</name>
<dbReference type="SUPFAM" id="SSF56037">
    <property type="entry name" value="PheT/TilS domain"/>
    <property type="match status" value="1"/>
</dbReference>
<evidence type="ECO:0000256" key="4">
    <source>
        <dbReference type="ARBA" id="ARBA00022694"/>
    </source>
</evidence>
<dbReference type="Proteomes" id="UP000318937">
    <property type="component" value="Unassembled WGS sequence"/>
</dbReference>
<sequence length="461" mass="53102">MHPFVRKVKEYIDKHQLIKAGDRLLVACSGGADSLALLYVINNLKEIYHVEIGIVHADHQLRGEESAEDSRFVERIAASLQIPFYAAALEVPKRVAAEGGNVQVICREERYSFFEKTMKNFQYTKLVLGHHADDQIESVLMSLARGSNSSSITGIPRTRSFSEGHIIRPFLCVTKKEIFEFIHFSELSFRHDPSNDKHTYTRNRIRHTIVPLLREENPNISDSIRTFVEKQKQDDDFLQSMALKKYEQLVTVDHEGIFLLDTKCFKEVPIALQRRVILLLLKYLYNNSEILLNDHLIDSILATCNKDDGNIVIHLPQDYFLVRHYNKVQFSSGKQQPIVTRSVVEEDCWINIGAGYSIYLTRNLTNALSGEKWFVQLENGSLPLSIRPREEGDRIQIKGMISPKKVSRVFIDEKVTAQERVEWPLLVTSKNEIIAVIGLRYGERFSKKFSSQNYVLYITRD</sequence>
<dbReference type="GO" id="GO:0006400">
    <property type="term" value="P:tRNA modification"/>
    <property type="evidence" value="ECO:0007669"/>
    <property type="project" value="UniProtKB-UniRule"/>
</dbReference>
<dbReference type="Gene3D" id="3.30.465.60">
    <property type="match status" value="1"/>
</dbReference>
<dbReference type="EC" id="6.3.4.19" evidence="8"/>
<protein>
    <recommendedName>
        <fullName evidence="8">tRNA(Ile)-lysidine synthase</fullName>
        <ecNumber evidence="8">6.3.4.19</ecNumber>
    </recommendedName>
    <alternativeName>
        <fullName evidence="8">tRNA(Ile)-2-lysyl-cytidine synthase</fullName>
    </alternativeName>
    <alternativeName>
        <fullName evidence="8">tRNA(Ile)-lysidine synthetase</fullName>
    </alternativeName>
</protein>
<dbReference type="SUPFAM" id="SSF82829">
    <property type="entry name" value="MesJ substrate recognition domain-like"/>
    <property type="match status" value="1"/>
</dbReference>
<evidence type="ECO:0000256" key="6">
    <source>
        <dbReference type="ARBA" id="ARBA00022840"/>
    </source>
</evidence>
<proteinExistence type="inferred from homology"/>
<evidence type="ECO:0000256" key="8">
    <source>
        <dbReference type="HAMAP-Rule" id="MF_01161"/>
    </source>
</evidence>
<evidence type="ECO:0000256" key="3">
    <source>
        <dbReference type="ARBA" id="ARBA00022598"/>
    </source>
</evidence>
<dbReference type="HAMAP" id="MF_01161">
    <property type="entry name" value="tRNA_Ile_lys_synt"/>
    <property type="match status" value="1"/>
</dbReference>
<dbReference type="InterPro" id="IPR011063">
    <property type="entry name" value="TilS/TtcA_N"/>
</dbReference>
<dbReference type="InterPro" id="IPR012094">
    <property type="entry name" value="tRNA_Ile_lys_synt"/>
</dbReference>
<dbReference type="SMART" id="SM00977">
    <property type="entry name" value="TilS_C"/>
    <property type="match status" value="1"/>
</dbReference>
<keyword evidence="3 8" id="KW-0436">Ligase</keyword>
<dbReference type="InterPro" id="IPR012795">
    <property type="entry name" value="tRNA_Ile_lys_synt_N"/>
</dbReference>
<comment type="subcellular location">
    <subcellularLocation>
        <location evidence="1 8">Cytoplasm</location>
    </subcellularLocation>
</comment>
<evidence type="ECO:0000259" key="9">
    <source>
        <dbReference type="SMART" id="SM00977"/>
    </source>
</evidence>
<comment type="domain">
    <text evidence="8">The N-terminal region contains the highly conserved SGGXDS motif, predicted to be a P-loop motif involved in ATP binding.</text>
</comment>
<dbReference type="NCBIfam" id="TIGR02433">
    <property type="entry name" value="lysidine_TilS_C"/>
    <property type="match status" value="1"/>
</dbReference>
<comment type="caution">
    <text evidence="10">The sequence shown here is derived from an EMBL/GenBank/DDBJ whole genome shotgun (WGS) entry which is preliminary data.</text>
</comment>
<keyword evidence="5 8" id="KW-0547">Nucleotide-binding</keyword>
<keyword evidence="4 8" id="KW-0819">tRNA processing</keyword>
<dbReference type="Gene3D" id="3.40.50.620">
    <property type="entry name" value="HUPs"/>
    <property type="match status" value="1"/>
</dbReference>
<evidence type="ECO:0000256" key="5">
    <source>
        <dbReference type="ARBA" id="ARBA00022741"/>
    </source>
</evidence>
<feature type="binding site" evidence="8">
    <location>
        <begin position="29"/>
        <end position="34"/>
    </location>
    <ligand>
        <name>ATP</name>
        <dbReference type="ChEBI" id="CHEBI:30616"/>
    </ligand>
</feature>
<feature type="domain" description="Lysidine-tRNA(Ile) synthetase C-terminal" evidence="9">
    <location>
        <begin position="384"/>
        <end position="458"/>
    </location>
</feature>
<dbReference type="InterPro" id="IPR012796">
    <property type="entry name" value="Lysidine-tRNA-synth_C"/>
</dbReference>
<dbReference type="GO" id="GO:0032267">
    <property type="term" value="F:tRNA(Ile)-lysidine synthase activity"/>
    <property type="evidence" value="ECO:0007669"/>
    <property type="project" value="UniProtKB-EC"/>
</dbReference>
<dbReference type="PANTHER" id="PTHR43033">
    <property type="entry name" value="TRNA(ILE)-LYSIDINE SYNTHASE-RELATED"/>
    <property type="match status" value="1"/>
</dbReference>
<reference evidence="10 11" key="1">
    <citation type="submission" date="2019-05" db="EMBL/GenBank/DDBJ databases">
        <title>Psychrobacillus vulpis sp. nov., a new species isolated from feces of a red fox that inhabits in The Tablas de Daimiel Natural Park, Albacete, Spain.</title>
        <authorList>
            <person name="Rodriguez M."/>
            <person name="Reina J.C."/>
            <person name="Bejar V."/>
            <person name="Llamas I."/>
        </authorList>
    </citation>
    <scope>NUCLEOTIDE SEQUENCE [LARGE SCALE GENOMIC DNA]</scope>
    <source>
        <strain evidence="10 11">NHI-2</strain>
    </source>
</reference>
<dbReference type="InterPro" id="IPR014729">
    <property type="entry name" value="Rossmann-like_a/b/a_fold"/>
</dbReference>
<dbReference type="Pfam" id="PF01171">
    <property type="entry name" value="ATP_bind_3"/>
    <property type="match status" value="1"/>
</dbReference>
<dbReference type="AlphaFoldDB" id="A0A544SN05"/>
<dbReference type="Pfam" id="PF11734">
    <property type="entry name" value="TilS_C"/>
    <property type="match status" value="1"/>
</dbReference>
<evidence type="ECO:0000256" key="2">
    <source>
        <dbReference type="ARBA" id="ARBA00022490"/>
    </source>
</evidence>
<gene>
    <name evidence="8 10" type="primary">tilS</name>
    <name evidence="10" type="ORF">FG383_18910</name>
</gene>
<dbReference type="CDD" id="cd01992">
    <property type="entry name" value="TilS_N"/>
    <property type="match status" value="1"/>
</dbReference>
<dbReference type="SUPFAM" id="SSF52402">
    <property type="entry name" value="Adenine nucleotide alpha hydrolases-like"/>
    <property type="match status" value="1"/>
</dbReference>
<evidence type="ECO:0000313" key="10">
    <source>
        <dbReference type="EMBL" id="TQR06593.1"/>
    </source>
</evidence>
<keyword evidence="6 8" id="KW-0067">ATP-binding</keyword>
<keyword evidence="2 8" id="KW-0963">Cytoplasm</keyword>
<dbReference type="EMBL" id="VDGG01000061">
    <property type="protein sequence ID" value="TQR06593.1"/>
    <property type="molecule type" value="Genomic_DNA"/>
</dbReference>
<keyword evidence="11" id="KW-1185">Reference proteome</keyword>
<dbReference type="RefSeq" id="WP_142608975.1">
    <property type="nucleotide sequence ID" value="NZ_VDGG01000061.1"/>
</dbReference>
<comment type="similarity">
    <text evidence="8">Belongs to the tRNA(Ile)-lysidine synthase family.</text>
</comment>
<comment type="function">
    <text evidence="8">Ligates lysine onto the cytidine present at position 34 of the AUA codon-specific tRNA(Ile) that contains the anticodon CAU, in an ATP-dependent manner. Cytidine is converted to lysidine, thus changing the amino acid specificity of the tRNA from methionine to isoleucine.</text>
</comment>